<comment type="pathway">
    <text evidence="5">Cofactor biosynthesis; nicotinate biosynthesis; nicotinate from nicotinamide: step 1/1.</text>
</comment>
<name>A0A6P5WDP5_9EIME</name>
<evidence type="ECO:0000256" key="2">
    <source>
        <dbReference type="ARBA" id="ARBA00022642"/>
    </source>
</evidence>
<dbReference type="InterPro" id="IPR052347">
    <property type="entry name" value="Isochorismatase_Nicotinamidase"/>
</dbReference>
<dbReference type="OrthoDB" id="1739143at2759"/>
<comment type="similarity">
    <text evidence="1">Belongs to the isochorismatase family.</text>
</comment>
<dbReference type="GO" id="GO:0046872">
    <property type="term" value="F:metal ion binding"/>
    <property type="evidence" value="ECO:0007669"/>
    <property type="project" value="UniProtKB-KW"/>
</dbReference>
<dbReference type="SUPFAM" id="SSF52499">
    <property type="entry name" value="Isochorismatase-like hydrolases"/>
    <property type="match status" value="1"/>
</dbReference>
<evidence type="ECO:0000256" key="7">
    <source>
        <dbReference type="ARBA" id="ARBA00043224"/>
    </source>
</evidence>
<organism evidence="9 10">
    <name type="scientific">Cyclospora cayetanensis</name>
    <dbReference type="NCBI Taxonomy" id="88456"/>
    <lineage>
        <taxon>Eukaryota</taxon>
        <taxon>Sar</taxon>
        <taxon>Alveolata</taxon>
        <taxon>Apicomplexa</taxon>
        <taxon>Conoidasida</taxon>
        <taxon>Coccidia</taxon>
        <taxon>Eucoccidiorida</taxon>
        <taxon>Eimeriorina</taxon>
        <taxon>Eimeriidae</taxon>
        <taxon>Cyclospora</taxon>
    </lineage>
</organism>
<evidence type="ECO:0000256" key="3">
    <source>
        <dbReference type="ARBA" id="ARBA00022723"/>
    </source>
</evidence>
<evidence type="ECO:0000313" key="10">
    <source>
        <dbReference type="RefSeq" id="XP_022590748.2"/>
    </source>
</evidence>
<protein>
    <recommendedName>
        <fullName evidence="6">nicotinamidase</fullName>
        <ecNumber evidence="6">3.5.1.19</ecNumber>
    </recommendedName>
    <alternativeName>
        <fullName evidence="7">Nicotinamide deamidase</fullName>
    </alternativeName>
</protein>
<dbReference type="AlphaFoldDB" id="A0A6P5WDP5"/>
<evidence type="ECO:0000256" key="6">
    <source>
        <dbReference type="ARBA" id="ARBA00039017"/>
    </source>
</evidence>
<dbReference type="GO" id="GO:0019363">
    <property type="term" value="P:pyridine nucleotide biosynthetic process"/>
    <property type="evidence" value="ECO:0007669"/>
    <property type="project" value="UniProtKB-KW"/>
</dbReference>
<dbReference type="InterPro" id="IPR036380">
    <property type="entry name" value="Isochorismatase-like_sf"/>
</dbReference>
<dbReference type="GeneID" id="34617717"/>
<dbReference type="Gene3D" id="3.40.50.850">
    <property type="entry name" value="Isochorismatase-like"/>
    <property type="match status" value="1"/>
</dbReference>
<feature type="domain" description="Isochorismatase-like" evidence="8">
    <location>
        <begin position="145"/>
        <end position="309"/>
    </location>
</feature>
<evidence type="ECO:0000256" key="4">
    <source>
        <dbReference type="ARBA" id="ARBA00022801"/>
    </source>
</evidence>
<evidence type="ECO:0000259" key="8">
    <source>
        <dbReference type="Pfam" id="PF00857"/>
    </source>
</evidence>
<dbReference type="InterPro" id="IPR000868">
    <property type="entry name" value="Isochorismatase-like_dom"/>
</dbReference>
<dbReference type="PANTHER" id="PTHR11080">
    <property type="entry name" value="PYRAZINAMIDASE/NICOTINAMIDASE"/>
    <property type="match status" value="1"/>
</dbReference>
<keyword evidence="4" id="KW-0378">Hydrolase</keyword>
<accession>A0A6P5WDP5</accession>
<dbReference type="EC" id="3.5.1.19" evidence="6"/>
<dbReference type="PANTHER" id="PTHR11080:SF2">
    <property type="entry name" value="LD05707P"/>
    <property type="match status" value="1"/>
</dbReference>
<reference evidence="10" key="1">
    <citation type="submission" date="2025-08" db="UniProtKB">
        <authorList>
            <consortium name="RefSeq"/>
        </authorList>
    </citation>
    <scope>IDENTIFICATION</scope>
</reference>
<dbReference type="RefSeq" id="XP_022590748.2">
    <property type="nucleotide sequence ID" value="XM_022731076.2"/>
</dbReference>
<proteinExistence type="inferred from homology"/>
<keyword evidence="9" id="KW-1185">Reference proteome</keyword>
<evidence type="ECO:0000256" key="5">
    <source>
        <dbReference type="ARBA" id="ARBA00037900"/>
    </source>
</evidence>
<keyword evidence="3" id="KW-0479">Metal-binding</keyword>
<gene>
    <name evidence="10" type="primary">LOC34617717</name>
</gene>
<dbReference type="Pfam" id="PF00857">
    <property type="entry name" value="Isochorismatase"/>
    <property type="match status" value="1"/>
</dbReference>
<dbReference type="Proteomes" id="UP000515125">
    <property type="component" value="Unplaced"/>
</dbReference>
<evidence type="ECO:0000313" key="9">
    <source>
        <dbReference type="Proteomes" id="UP000515125"/>
    </source>
</evidence>
<dbReference type="GO" id="GO:0008936">
    <property type="term" value="F:nicotinamidase activity"/>
    <property type="evidence" value="ECO:0007669"/>
    <property type="project" value="UniProtKB-EC"/>
</dbReference>
<sequence>MDDILDDLSCKDVCCLLVTDAQHDFCEGTLAAPRGLQTAKRLGEMLRQLRRSGANNLGHAKSGLLKSQTTKIRNCEELTLSSDFGTISLMSEGSGGHDQRDSTYSWCDLVVFSLDWHPPDHVSFLSSHSADCMHSICTCASTGINSSARPAANAALKEANRSLGLDKAWTVVRSSPGAGNADAATVRLWPAHCVQGTPGAKLHRAVQPQVGDLVVFKGSLSSAECFSACGNEDDPTGLVQVLRSRGVSTVAVCGFCLDFCVAESAIALRAAGFPNVVVLTDLTVAINEAKQHDSLQYLEAQQVRCLSLAEFIEERSRLAPAES</sequence>
<keyword evidence="2" id="KW-0662">Pyridine nucleotide biosynthesis</keyword>
<evidence type="ECO:0000256" key="1">
    <source>
        <dbReference type="ARBA" id="ARBA00006336"/>
    </source>
</evidence>